<accession>A0ACB9AIK0</accession>
<name>A0ACB9AIK0_CICIN</name>
<protein>
    <submittedName>
        <fullName evidence="1">Uncharacterized protein</fullName>
    </submittedName>
</protein>
<evidence type="ECO:0000313" key="2">
    <source>
        <dbReference type="Proteomes" id="UP001055811"/>
    </source>
</evidence>
<dbReference type="Proteomes" id="UP001055811">
    <property type="component" value="Linkage Group LG07"/>
</dbReference>
<evidence type="ECO:0000313" key="1">
    <source>
        <dbReference type="EMBL" id="KAI3709775.1"/>
    </source>
</evidence>
<comment type="caution">
    <text evidence="1">The sequence shown here is derived from an EMBL/GenBank/DDBJ whole genome shotgun (WGS) entry which is preliminary data.</text>
</comment>
<gene>
    <name evidence="1" type="ORF">L2E82_39541</name>
</gene>
<keyword evidence="2" id="KW-1185">Reference proteome</keyword>
<proteinExistence type="predicted"/>
<reference evidence="2" key="1">
    <citation type="journal article" date="2022" name="Mol. Ecol. Resour.">
        <title>The genomes of chicory, endive, great burdock and yacon provide insights into Asteraceae palaeo-polyploidization history and plant inulin production.</title>
        <authorList>
            <person name="Fan W."/>
            <person name="Wang S."/>
            <person name="Wang H."/>
            <person name="Wang A."/>
            <person name="Jiang F."/>
            <person name="Liu H."/>
            <person name="Zhao H."/>
            <person name="Xu D."/>
            <person name="Zhang Y."/>
        </authorList>
    </citation>
    <scope>NUCLEOTIDE SEQUENCE [LARGE SCALE GENOMIC DNA]</scope>
    <source>
        <strain evidence="2">cv. Punajuju</strain>
    </source>
</reference>
<dbReference type="EMBL" id="CM042015">
    <property type="protein sequence ID" value="KAI3709775.1"/>
    <property type="molecule type" value="Genomic_DNA"/>
</dbReference>
<sequence>MAFLYISVLLLISSCGIDAMVFTLQNRCNKTIWPGIQASGGQPLLMEGGLQLKPLESRNLTAPKGWSGRFWGRTGCTFDVFGIGTCTTGDCGSGLFCNGAGGEPPASLAEFTLDSPVDFYDVSLLDGFNIPMSIIPNDDSGICPSVRCETDMNLHCPPNLVVRGDRGQIVACKSACTAFQSSEYCCTGQFQNPNRCKPTKYSQYFKRACPTAYTYAFDDSSSTFTCRESDYLIRKRVYICLPSLMAFKHFSVVLLLSSLGVHAVVFTFENRCSNTIWPGIQPSAGRPLLMEGGLELKPLESRNVTAPLGWSGRFWGRSGCKFTDADGIV</sequence>
<organism evidence="1 2">
    <name type="scientific">Cichorium intybus</name>
    <name type="common">Chicory</name>
    <dbReference type="NCBI Taxonomy" id="13427"/>
    <lineage>
        <taxon>Eukaryota</taxon>
        <taxon>Viridiplantae</taxon>
        <taxon>Streptophyta</taxon>
        <taxon>Embryophyta</taxon>
        <taxon>Tracheophyta</taxon>
        <taxon>Spermatophyta</taxon>
        <taxon>Magnoliopsida</taxon>
        <taxon>eudicotyledons</taxon>
        <taxon>Gunneridae</taxon>
        <taxon>Pentapetalae</taxon>
        <taxon>asterids</taxon>
        <taxon>campanulids</taxon>
        <taxon>Asterales</taxon>
        <taxon>Asteraceae</taxon>
        <taxon>Cichorioideae</taxon>
        <taxon>Cichorieae</taxon>
        <taxon>Cichoriinae</taxon>
        <taxon>Cichorium</taxon>
    </lineage>
</organism>
<reference evidence="1 2" key="2">
    <citation type="journal article" date="2022" name="Mol. Ecol. Resour.">
        <title>The genomes of chicory, endive, great burdock and yacon provide insights into Asteraceae paleo-polyploidization history and plant inulin production.</title>
        <authorList>
            <person name="Fan W."/>
            <person name="Wang S."/>
            <person name="Wang H."/>
            <person name="Wang A."/>
            <person name="Jiang F."/>
            <person name="Liu H."/>
            <person name="Zhao H."/>
            <person name="Xu D."/>
            <person name="Zhang Y."/>
        </authorList>
    </citation>
    <scope>NUCLEOTIDE SEQUENCE [LARGE SCALE GENOMIC DNA]</scope>
    <source>
        <strain evidence="2">cv. Punajuju</strain>
        <tissue evidence="1">Leaves</tissue>
    </source>
</reference>